<dbReference type="InterPro" id="IPR036010">
    <property type="entry name" value="2Fe-2S_ferredoxin-like_sf"/>
</dbReference>
<keyword evidence="4" id="KW-0560">Oxidoreductase</keyword>
<dbReference type="InterPro" id="IPR017927">
    <property type="entry name" value="FAD-bd_FR_type"/>
</dbReference>
<dbReference type="InterPro" id="IPR006058">
    <property type="entry name" value="2Fe2S_fd_BS"/>
</dbReference>
<dbReference type="RefSeq" id="WP_013934056.1">
    <property type="nucleotide sequence ID" value="NC_015709.1"/>
</dbReference>
<dbReference type="Pfam" id="PF00111">
    <property type="entry name" value="Fer2"/>
    <property type="match status" value="1"/>
</dbReference>
<dbReference type="HOGENOM" id="CLU_003827_17_0_5"/>
<keyword evidence="5" id="KW-0408">Iron</keyword>
<evidence type="ECO:0000256" key="4">
    <source>
        <dbReference type="ARBA" id="ARBA00023002"/>
    </source>
</evidence>
<evidence type="ECO:0000259" key="7">
    <source>
        <dbReference type="PROSITE" id="PS51085"/>
    </source>
</evidence>
<keyword evidence="3" id="KW-0479">Metal-binding</keyword>
<dbReference type="InterPro" id="IPR039261">
    <property type="entry name" value="FNR_nucleotide-bd"/>
</dbReference>
<dbReference type="SUPFAM" id="SSF63380">
    <property type="entry name" value="Riboflavin synthase domain-like"/>
    <property type="match status" value="1"/>
</dbReference>
<proteinExistence type="predicted"/>
<evidence type="ECO:0000256" key="5">
    <source>
        <dbReference type="ARBA" id="ARBA00023004"/>
    </source>
</evidence>
<reference evidence="9 10" key="1">
    <citation type="journal article" date="2011" name="J. Bacteriol.">
        <title>Genome sequence of the ethanol-producing Zymomonas mobilis subsp. pomaceae lectotype strain ATCC 29192.</title>
        <authorList>
            <person name="Kouvelis V.N."/>
            <person name="Davenport K.W."/>
            <person name="Brettin T.S."/>
            <person name="Bruce D."/>
            <person name="Detter C."/>
            <person name="Han C.S."/>
            <person name="Nolan M."/>
            <person name="Tapia R."/>
            <person name="Damoulaki A."/>
            <person name="Kyrpides N.C."/>
            <person name="Typas M.A."/>
            <person name="Pappas K.M."/>
        </authorList>
    </citation>
    <scope>NUCLEOTIDE SEQUENCE [LARGE SCALE GENOMIC DNA]</scope>
    <source>
        <strain evidence="10">ATCC 29192 / DSM 22645 / JCM 10191 / CCUG 17912 / NBRC 13757 / NCIMB 11200 / NRRL B-4491 / Barker I</strain>
    </source>
</reference>
<dbReference type="SUPFAM" id="SSF52343">
    <property type="entry name" value="Ferredoxin reductase-like, C-terminal NADP-linked domain"/>
    <property type="match status" value="1"/>
</dbReference>
<dbReference type="AlphaFoldDB" id="F8ES85"/>
<organism evidence="9 10">
    <name type="scientific">Zymomonas mobilis subsp. pomaceae (strain ATCC 29192 / DSM 22645 / JCM 10191 / CCUG 17912 / NBRC 13757 / NCIMB 11200 / NRRL B-4491 / Barker I)</name>
    <dbReference type="NCBI Taxonomy" id="579138"/>
    <lineage>
        <taxon>Bacteria</taxon>
        <taxon>Pseudomonadati</taxon>
        <taxon>Pseudomonadota</taxon>
        <taxon>Alphaproteobacteria</taxon>
        <taxon>Sphingomonadales</taxon>
        <taxon>Zymomonadaceae</taxon>
        <taxon>Zymomonas</taxon>
    </lineage>
</organism>
<evidence type="ECO:0000256" key="6">
    <source>
        <dbReference type="ARBA" id="ARBA00023014"/>
    </source>
</evidence>
<keyword evidence="1" id="KW-0285">Flavoprotein</keyword>
<dbReference type="PANTHER" id="PTHR47354">
    <property type="entry name" value="NADH OXIDOREDUCTASE HCR"/>
    <property type="match status" value="1"/>
</dbReference>
<dbReference type="PATRIC" id="fig|579138.3.peg.798"/>
<dbReference type="InterPro" id="IPR017938">
    <property type="entry name" value="Riboflavin_synthase-like_b-brl"/>
</dbReference>
<dbReference type="KEGG" id="zmp:Zymop_0758"/>
<evidence type="ECO:0000256" key="3">
    <source>
        <dbReference type="ARBA" id="ARBA00022723"/>
    </source>
</evidence>
<feature type="domain" description="FAD-binding FR-type" evidence="8">
    <location>
        <begin position="2"/>
        <end position="104"/>
    </location>
</feature>
<dbReference type="Gene3D" id="3.40.50.80">
    <property type="entry name" value="Nucleotide-binding domain of ferredoxin-NADP reductase (FNR) module"/>
    <property type="match status" value="1"/>
</dbReference>
<evidence type="ECO:0000259" key="8">
    <source>
        <dbReference type="PROSITE" id="PS51384"/>
    </source>
</evidence>
<dbReference type="PANTHER" id="PTHR47354:SF1">
    <property type="entry name" value="CARNITINE MONOOXYGENASE REDUCTASE SUBUNIT"/>
    <property type="match status" value="1"/>
</dbReference>
<dbReference type="GO" id="GO:0046872">
    <property type="term" value="F:metal ion binding"/>
    <property type="evidence" value="ECO:0007669"/>
    <property type="project" value="UniProtKB-KW"/>
</dbReference>
<dbReference type="PROSITE" id="PS00197">
    <property type="entry name" value="2FE2S_FER_1"/>
    <property type="match status" value="1"/>
</dbReference>
<protein>
    <submittedName>
        <fullName evidence="9">Ferredoxin</fullName>
    </submittedName>
</protein>
<gene>
    <name evidence="9" type="ordered locus">Zymop_0758</name>
</gene>
<evidence type="ECO:0000313" key="10">
    <source>
        <dbReference type="Proteomes" id="UP000000491"/>
    </source>
</evidence>
<keyword evidence="6" id="KW-0411">Iron-sulfur</keyword>
<accession>F8ES85</accession>
<dbReference type="CDD" id="cd00207">
    <property type="entry name" value="fer2"/>
    <property type="match status" value="1"/>
</dbReference>
<dbReference type="Gene3D" id="2.40.30.10">
    <property type="entry name" value="Translation factors"/>
    <property type="match status" value="1"/>
</dbReference>
<sequence length="320" mass="35625">MNQLITVTVAEAHFEGEHSRSFRLVPESASPLPAFEAGAHIDVYIPEGFIRQYSLANDPRERDSYLICVKREEKSRGGSAYLYDYLKVGDRLRISPPRNHFQLQEAAEYLLIGGGIGITPLLAMAETLDHQKKPFVLHYYTSSEDFSVFMARLRKGFSSGQIFIHYSRQGDSLRHNLPAELLRYSPDTQLYHCGPQSFMEKIATEAQKYGWKADHIHSEAFSAVTALGDANEESFEVELASTQKVITVTPTQSIAEALDEAGIEISLACEEGVCGACLVGLISGQGDHRDFVQSDEEKASNKEIALCCSRSRSKRLVIDL</sequence>
<dbReference type="Proteomes" id="UP000000491">
    <property type="component" value="Chromosome"/>
</dbReference>
<dbReference type="STRING" id="579138.Zymop_0758"/>
<dbReference type="CDD" id="cd06185">
    <property type="entry name" value="PDR_like"/>
    <property type="match status" value="1"/>
</dbReference>
<dbReference type="eggNOG" id="COG1018">
    <property type="taxonomic scope" value="Bacteria"/>
</dbReference>
<dbReference type="InterPro" id="IPR001041">
    <property type="entry name" value="2Fe-2S_ferredoxin-type"/>
</dbReference>
<evidence type="ECO:0000313" key="9">
    <source>
        <dbReference type="EMBL" id="AEI37660.1"/>
    </source>
</evidence>
<dbReference type="SUPFAM" id="SSF54292">
    <property type="entry name" value="2Fe-2S ferredoxin-like"/>
    <property type="match status" value="1"/>
</dbReference>
<dbReference type="InterPro" id="IPR050415">
    <property type="entry name" value="MRET"/>
</dbReference>
<dbReference type="Gene3D" id="3.10.20.30">
    <property type="match status" value="1"/>
</dbReference>
<dbReference type="PROSITE" id="PS51384">
    <property type="entry name" value="FAD_FR"/>
    <property type="match status" value="1"/>
</dbReference>
<dbReference type="PRINTS" id="PR00409">
    <property type="entry name" value="PHDIOXRDTASE"/>
</dbReference>
<evidence type="ECO:0000256" key="2">
    <source>
        <dbReference type="ARBA" id="ARBA00022714"/>
    </source>
</evidence>
<evidence type="ECO:0000256" key="1">
    <source>
        <dbReference type="ARBA" id="ARBA00022630"/>
    </source>
</evidence>
<dbReference type="InterPro" id="IPR012675">
    <property type="entry name" value="Beta-grasp_dom_sf"/>
</dbReference>
<name>F8ES85_ZYMMT</name>
<feature type="domain" description="2Fe-2S ferredoxin-type" evidence="7">
    <location>
        <begin position="235"/>
        <end position="320"/>
    </location>
</feature>
<dbReference type="GO" id="GO:0051537">
    <property type="term" value="F:2 iron, 2 sulfur cluster binding"/>
    <property type="evidence" value="ECO:0007669"/>
    <property type="project" value="UniProtKB-KW"/>
</dbReference>
<dbReference type="EMBL" id="CP002865">
    <property type="protein sequence ID" value="AEI37660.1"/>
    <property type="molecule type" value="Genomic_DNA"/>
</dbReference>
<dbReference type="PROSITE" id="PS51085">
    <property type="entry name" value="2FE2S_FER_2"/>
    <property type="match status" value="1"/>
</dbReference>
<dbReference type="GO" id="GO:0016491">
    <property type="term" value="F:oxidoreductase activity"/>
    <property type="evidence" value="ECO:0007669"/>
    <property type="project" value="UniProtKB-KW"/>
</dbReference>
<keyword evidence="2" id="KW-0001">2Fe-2S</keyword>